<dbReference type="KEGG" id="bcai:K788_0000559"/>
<accession>A0A0P0RI04</accession>
<evidence type="ECO:0000313" key="2">
    <source>
        <dbReference type="Proteomes" id="UP000019146"/>
    </source>
</evidence>
<dbReference type="AlphaFoldDB" id="A0A0P0RI04"/>
<evidence type="ECO:0000313" key="1">
    <source>
        <dbReference type="EMBL" id="ALL68377.1"/>
    </source>
</evidence>
<proteinExistence type="predicted"/>
<reference evidence="1 2" key="1">
    <citation type="journal article" date="2014" name="Genome Announc.">
        <title>Draft Genome Sequence of the Haloacid-Degrading Burkholderia caribensis Strain MBA4.</title>
        <authorList>
            <person name="Pan Y."/>
            <person name="Kong K.F."/>
            <person name="Tsang J.S."/>
        </authorList>
    </citation>
    <scope>NUCLEOTIDE SEQUENCE [LARGE SCALE GENOMIC DNA]</scope>
    <source>
        <strain evidence="1 2">MBA4</strain>
    </source>
</reference>
<name>A0A0P0RI04_9BURK</name>
<organism evidence="1 2">
    <name type="scientific">Paraburkholderia caribensis MBA4</name>
    <dbReference type="NCBI Taxonomy" id="1323664"/>
    <lineage>
        <taxon>Bacteria</taxon>
        <taxon>Pseudomonadati</taxon>
        <taxon>Pseudomonadota</taxon>
        <taxon>Betaproteobacteria</taxon>
        <taxon>Burkholderiales</taxon>
        <taxon>Burkholderiaceae</taxon>
        <taxon>Paraburkholderia</taxon>
    </lineage>
</organism>
<sequence>MTCSGCRFCRLCFSEHGSIYVACFNTRAMKSLTARLNSSLNVNY</sequence>
<protein>
    <submittedName>
        <fullName evidence="1">Uncharacterized protein</fullName>
    </submittedName>
</protein>
<dbReference type="Proteomes" id="UP000019146">
    <property type="component" value="Chromosome 2"/>
</dbReference>
<dbReference type="EMBL" id="CP012747">
    <property type="protein sequence ID" value="ALL68377.1"/>
    <property type="molecule type" value="Genomic_DNA"/>
</dbReference>
<gene>
    <name evidence="1" type="ORF">K788_0000559</name>
</gene>